<organism evidence="2 4">
    <name type="scientific">Phenylobacterium glaciei</name>
    <dbReference type="NCBI Taxonomy" id="2803784"/>
    <lineage>
        <taxon>Bacteria</taxon>
        <taxon>Pseudomonadati</taxon>
        <taxon>Pseudomonadota</taxon>
        <taxon>Alphaproteobacteria</taxon>
        <taxon>Caulobacterales</taxon>
        <taxon>Caulobacteraceae</taxon>
        <taxon>Phenylobacterium</taxon>
    </lineage>
</organism>
<dbReference type="Pfam" id="PF04964">
    <property type="entry name" value="Flp_Fap"/>
    <property type="match status" value="1"/>
</dbReference>
<reference evidence="2" key="2">
    <citation type="submission" date="2021-04" db="EMBL/GenBank/DDBJ databases">
        <title>Draft genome assembly of strain Phenylobacterium sp. 20VBR1 using MiniION and Illumina platforms.</title>
        <authorList>
            <person name="Thomas F.A."/>
            <person name="Krishnan K.P."/>
            <person name="Sinha R.K."/>
        </authorList>
    </citation>
    <scope>NUCLEOTIDE SEQUENCE</scope>
    <source>
        <strain evidence="2">20VBR1</strain>
    </source>
</reference>
<keyword evidence="1" id="KW-0472">Membrane</keyword>
<protein>
    <submittedName>
        <fullName evidence="2">Flp family type IVb pilin</fullName>
    </submittedName>
</protein>
<gene>
    <name evidence="2" type="ORF">JKL49_19525</name>
    <name evidence="3" type="ORF">JKL49_26985</name>
</gene>
<proteinExistence type="predicted"/>
<accession>A0A941D4Q5</accession>
<keyword evidence="1" id="KW-1133">Transmembrane helix</keyword>
<name>A0A941D4Q5_9CAUL</name>
<keyword evidence="4" id="KW-1185">Reference proteome</keyword>
<reference evidence="3" key="1">
    <citation type="submission" date="2021-01" db="EMBL/GenBank/DDBJ databases">
        <title>Genome sequence of Phenylobacterium sp. 20VBR1 isolated from a valley glaceir, Ny-Alesund, Svalbard.</title>
        <authorList>
            <person name="Thomas F.A."/>
            <person name="Krishnan K.P."/>
            <person name="Sinha R.K."/>
        </authorList>
    </citation>
    <scope>NUCLEOTIDE SEQUENCE</scope>
    <source>
        <strain evidence="3">20VBR1</strain>
    </source>
</reference>
<evidence type="ECO:0000313" key="4">
    <source>
        <dbReference type="Proteomes" id="UP000622580"/>
    </source>
</evidence>
<evidence type="ECO:0000313" key="3">
    <source>
        <dbReference type="EMBL" id="QQZ50144.1"/>
    </source>
</evidence>
<dbReference type="EMBL" id="CP068570">
    <property type="protein sequence ID" value="QQZ50144.1"/>
    <property type="molecule type" value="Genomic_DNA"/>
</dbReference>
<evidence type="ECO:0000313" key="2">
    <source>
        <dbReference type="EMBL" id="MBR7621592.1"/>
    </source>
</evidence>
<keyword evidence="1" id="KW-0812">Transmembrane</keyword>
<evidence type="ECO:0000256" key="1">
    <source>
        <dbReference type="SAM" id="Phobius"/>
    </source>
</evidence>
<dbReference type="AlphaFoldDB" id="A0A941D4Q5"/>
<dbReference type="EMBL" id="JAGSGD010000002">
    <property type="protein sequence ID" value="MBR7621592.1"/>
    <property type="molecule type" value="Genomic_DNA"/>
</dbReference>
<dbReference type="Proteomes" id="UP000622580">
    <property type="component" value="Unassembled WGS sequence"/>
</dbReference>
<dbReference type="RefSeq" id="WP_215343109.1">
    <property type="nucleotide sequence ID" value="NZ_JAGSGD010000002.1"/>
</dbReference>
<dbReference type="InterPro" id="IPR007047">
    <property type="entry name" value="Flp_Fap"/>
</dbReference>
<sequence length="55" mass="5804">MSKFVTRFLKDESGATAIEYGLIAALIAVVLITAMNTLQGKIAGTFTKIGTAMPQ</sequence>
<feature type="transmembrane region" description="Helical" evidence="1">
    <location>
        <begin position="20"/>
        <end position="38"/>
    </location>
</feature>